<dbReference type="Gene3D" id="3.80.10.10">
    <property type="entry name" value="Ribonuclease Inhibitor"/>
    <property type="match status" value="1"/>
</dbReference>
<sequence length="330" mass="36898">MSDSPMLPPELLSDVLDCFVTYPSTDSCRISAASAPANAEARQVLASCTLVCRAWHAISSQRLFAQLFVVANDRKYERRDDLKRFAALAKTSPRLQAHATCLSVLGPLRDAKLIMDIVDALHELCELRLYDCHLGLPDERKVVDAPARHAALRTLVLDQPSTGALTRSLLLFPNITHLFLSHPLPCGRSLFGHTDDFGVGYVRRHRAAQLETIYVGSLEDDAAGHLALLSRFTNASLLRELAFIDRDPEGLDKPQGETELKHIDHFCGNVGRCVTHLTLSMGHLRWDEDRLRSLRTLSALESLHLEVPWYSWEPPDAPRQRARLCTKRAA</sequence>
<gene>
    <name evidence="1" type="ORF">PsYK624_112580</name>
</gene>
<keyword evidence="2" id="KW-1185">Reference proteome</keyword>
<evidence type="ECO:0000313" key="2">
    <source>
        <dbReference type="Proteomes" id="UP000703269"/>
    </source>
</evidence>
<accession>A0A9P3LHX8</accession>
<comment type="caution">
    <text evidence="1">The sequence shown here is derived from an EMBL/GenBank/DDBJ whole genome shotgun (WGS) entry which is preliminary data.</text>
</comment>
<evidence type="ECO:0008006" key="3">
    <source>
        <dbReference type="Google" id="ProtNLM"/>
    </source>
</evidence>
<dbReference type="Proteomes" id="UP000703269">
    <property type="component" value="Unassembled WGS sequence"/>
</dbReference>
<name>A0A9P3LHX8_9APHY</name>
<evidence type="ECO:0000313" key="1">
    <source>
        <dbReference type="EMBL" id="GJE95079.1"/>
    </source>
</evidence>
<dbReference type="EMBL" id="BPQB01000045">
    <property type="protein sequence ID" value="GJE95079.1"/>
    <property type="molecule type" value="Genomic_DNA"/>
</dbReference>
<dbReference type="OrthoDB" id="10459195at2759"/>
<dbReference type="AlphaFoldDB" id="A0A9P3LHX8"/>
<protein>
    <recommendedName>
        <fullName evidence="3">F-box domain-containing protein</fullName>
    </recommendedName>
</protein>
<dbReference type="SUPFAM" id="SSF52047">
    <property type="entry name" value="RNI-like"/>
    <property type="match status" value="1"/>
</dbReference>
<dbReference type="InterPro" id="IPR032675">
    <property type="entry name" value="LRR_dom_sf"/>
</dbReference>
<proteinExistence type="predicted"/>
<organism evidence="1 2">
    <name type="scientific">Phanerochaete sordida</name>
    <dbReference type="NCBI Taxonomy" id="48140"/>
    <lineage>
        <taxon>Eukaryota</taxon>
        <taxon>Fungi</taxon>
        <taxon>Dikarya</taxon>
        <taxon>Basidiomycota</taxon>
        <taxon>Agaricomycotina</taxon>
        <taxon>Agaricomycetes</taxon>
        <taxon>Polyporales</taxon>
        <taxon>Phanerochaetaceae</taxon>
        <taxon>Phanerochaete</taxon>
    </lineage>
</organism>
<reference evidence="1 2" key="1">
    <citation type="submission" date="2021-08" db="EMBL/GenBank/DDBJ databases">
        <title>Draft Genome Sequence of Phanerochaete sordida strain YK-624.</title>
        <authorList>
            <person name="Mori T."/>
            <person name="Dohra H."/>
            <person name="Suzuki T."/>
            <person name="Kawagishi H."/>
            <person name="Hirai H."/>
        </authorList>
    </citation>
    <scope>NUCLEOTIDE SEQUENCE [LARGE SCALE GENOMIC DNA]</scope>
    <source>
        <strain evidence="1 2">YK-624</strain>
    </source>
</reference>